<proteinExistence type="predicted"/>
<dbReference type="InterPro" id="IPR050859">
    <property type="entry name" value="Class-I_PLP-dep_aminotransf"/>
</dbReference>
<dbReference type="InterPro" id="IPR015424">
    <property type="entry name" value="PyrdxlP-dep_Trfase"/>
</dbReference>
<dbReference type="GO" id="GO:0030170">
    <property type="term" value="F:pyridoxal phosphate binding"/>
    <property type="evidence" value="ECO:0007669"/>
    <property type="project" value="InterPro"/>
</dbReference>
<dbReference type="CDD" id="cd00609">
    <property type="entry name" value="AAT_like"/>
    <property type="match status" value="1"/>
</dbReference>
<keyword evidence="3" id="KW-0808">Transferase</keyword>
<dbReference type="Proteomes" id="UP000632125">
    <property type="component" value="Unassembled WGS sequence"/>
</dbReference>
<feature type="domain" description="Aminotransferase class I/classII large" evidence="5">
    <location>
        <begin position="43"/>
        <end position="387"/>
    </location>
</feature>
<keyword evidence="4" id="KW-0663">Pyridoxal phosphate</keyword>
<evidence type="ECO:0000256" key="1">
    <source>
        <dbReference type="ARBA" id="ARBA00001933"/>
    </source>
</evidence>
<dbReference type="Gene3D" id="3.90.1150.10">
    <property type="entry name" value="Aspartate Aminotransferase, domain 1"/>
    <property type="match status" value="1"/>
</dbReference>
<dbReference type="Pfam" id="PF00155">
    <property type="entry name" value="Aminotran_1_2"/>
    <property type="match status" value="1"/>
</dbReference>
<sequence>MEYRFSSMASRLKPPSVRDRLKLSQGKDVISFADEWPAEELFPAHAVREAAGRVIAGGAGALHGGAAEGYAPLRVQLCGRMAARQMAATPEQMIVTAGSQQAIDLLVSVLAEPGDAVLVEKPTSSARLQLFALRGLKAIEAESDEQGIVPEDAERLILEHRPKLMYASPTFGSPTGRVWSLERRTKLLALCKHYQIPIIEDDPYGDLVFEPNERLPTLFALEGGAERGTVFYASAFSGTVAPPLRAGWAIGDSGVIRMAAKMKQAAGQHSSAFDQQILSRLLENFDLDAHIRQIAGACGERMLEMHEQLLRQGLRDVSWQKPKGGLFLWLELPDGLDGEALLRLSIRKGVSFVPGGQFYAQHPRRNCIRLNFACHAGERTKLGVERLAEAIGEFTARS</sequence>
<dbReference type="GO" id="GO:0008483">
    <property type="term" value="F:transaminase activity"/>
    <property type="evidence" value="ECO:0007669"/>
    <property type="project" value="UniProtKB-KW"/>
</dbReference>
<organism evidence="6 7">
    <name type="scientific">Paenibacillus arenilitoris</name>
    <dbReference type="NCBI Taxonomy" id="2772299"/>
    <lineage>
        <taxon>Bacteria</taxon>
        <taxon>Bacillati</taxon>
        <taxon>Bacillota</taxon>
        <taxon>Bacilli</taxon>
        <taxon>Bacillales</taxon>
        <taxon>Paenibacillaceae</taxon>
        <taxon>Paenibacillus</taxon>
    </lineage>
</organism>
<comment type="cofactor">
    <cofactor evidence="1">
        <name>pyridoxal 5'-phosphate</name>
        <dbReference type="ChEBI" id="CHEBI:597326"/>
    </cofactor>
</comment>
<dbReference type="AlphaFoldDB" id="A0A927H8V9"/>
<evidence type="ECO:0000256" key="4">
    <source>
        <dbReference type="ARBA" id="ARBA00022898"/>
    </source>
</evidence>
<dbReference type="PANTHER" id="PTHR42790:SF19">
    <property type="entry name" value="KYNURENINE_ALPHA-AMINOADIPATE AMINOTRANSFERASE, MITOCHONDRIAL"/>
    <property type="match status" value="1"/>
</dbReference>
<evidence type="ECO:0000256" key="3">
    <source>
        <dbReference type="ARBA" id="ARBA00022679"/>
    </source>
</evidence>
<name>A0A927H8V9_9BACL</name>
<dbReference type="PANTHER" id="PTHR42790">
    <property type="entry name" value="AMINOTRANSFERASE"/>
    <property type="match status" value="1"/>
</dbReference>
<keyword evidence="7" id="KW-1185">Reference proteome</keyword>
<evidence type="ECO:0000256" key="2">
    <source>
        <dbReference type="ARBA" id="ARBA00022576"/>
    </source>
</evidence>
<dbReference type="Gene3D" id="3.40.640.10">
    <property type="entry name" value="Type I PLP-dependent aspartate aminotransferase-like (Major domain)"/>
    <property type="match status" value="1"/>
</dbReference>
<evidence type="ECO:0000313" key="7">
    <source>
        <dbReference type="Proteomes" id="UP000632125"/>
    </source>
</evidence>
<dbReference type="RefSeq" id="WP_190866500.1">
    <property type="nucleotide sequence ID" value="NZ_JACXIY010000041.1"/>
</dbReference>
<accession>A0A927H8V9</accession>
<comment type="caution">
    <text evidence="6">The sequence shown here is derived from an EMBL/GenBank/DDBJ whole genome shotgun (WGS) entry which is preliminary data.</text>
</comment>
<reference evidence="6" key="1">
    <citation type="submission" date="2020-09" db="EMBL/GenBank/DDBJ databases">
        <title>A novel bacterium of genus Paenibacillus, isolated from South China Sea.</title>
        <authorList>
            <person name="Huang H."/>
            <person name="Mo K."/>
            <person name="Hu Y."/>
        </authorList>
    </citation>
    <scope>NUCLEOTIDE SEQUENCE</scope>
    <source>
        <strain evidence="6">IB182493</strain>
    </source>
</reference>
<dbReference type="InterPro" id="IPR004839">
    <property type="entry name" value="Aminotransferase_I/II_large"/>
</dbReference>
<dbReference type="InterPro" id="IPR015422">
    <property type="entry name" value="PyrdxlP-dep_Trfase_small"/>
</dbReference>
<dbReference type="SUPFAM" id="SSF53383">
    <property type="entry name" value="PLP-dependent transferases"/>
    <property type="match status" value="1"/>
</dbReference>
<dbReference type="GO" id="GO:1901605">
    <property type="term" value="P:alpha-amino acid metabolic process"/>
    <property type="evidence" value="ECO:0007669"/>
    <property type="project" value="TreeGrafter"/>
</dbReference>
<gene>
    <name evidence="6" type="ORF">IDH41_26330</name>
</gene>
<dbReference type="InterPro" id="IPR015421">
    <property type="entry name" value="PyrdxlP-dep_Trfase_major"/>
</dbReference>
<dbReference type="EMBL" id="JACXIY010000041">
    <property type="protein sequence ID" value="MBD2872103.1"/>
    <property type="molecule type" value="Genomic_DNA"/>
</dbReference>
<evidence type="ECO:0000313" key="6">
    <source>
        <dbReference type="EMBL" id="MBD2872103.1"/>
    </source>
</evidence>
<keyword evidence="2 6" id="KW-0032">Aminotransferase</keyword>
<evidence type="ECO:0000259" key="5">
    <source>
        <dbReference type="Pfam" id="PF00155"/>
    </source>
</evidence>
<protein>
    <submittedName>
        <fullName evidence="6">PLP-dependent aminotransferase family protein</fullName>
    </submittedName>
</protein>